<gene>
    <name evidence="1" type="ORF">Sangu_1606200</name>
</gene>
<protein>
    <submittedName>
        <fullName evidence="1">Uncharacterized protein</fullName>
    </submittedName>
</protein>
<dbReference type="EMBL" id="JACGWK010000010">
    <property type="protein sequence ID" value="KAL0330607.1"/>
    <property type="molecule type" value="Genomic_DNA"/>
</dbReference>
<comment type="caution">
    <text evidence="1">The sequence shown here is derived from an EMBL/GenBank/DDBJ whole genome shotgun (WGS) entry which is preliminary data.</text>
</comment>
<dbReference type="AlphaFoldDB" id="A0AAW2MH36"/>
<proteinExistence type="predicted"/>
<name>A0AAW2MH36_9LAMI</name>
<reference evidence="1" key="2">
    <citation type="journal article" date="2024" name="Plant">
        <title>Genomic evolution and insights into agronomic trait innovations of Sesamum species.</title>
        <authorList>
            <person name="Miao H."/>
            <person name="Wang L."/>
            <person name="Qu L."/>
            <person name="Liu H."/>
            <person name="Sun Y."/>
            <person name="Le M."/>
            <person name="Wang Q."/>
            <person name="Wei S."/>
            <person name="Zheng Y."/>
            <person name="Lin W."/>
            <person name="Duan Y."/>
            <person name="Cao H."/>
            <person name="Xiong S."/>
            <person name="Wang X."/>
            <person name="Wei L."/>
            <person name="Li C."/>
            <person name="Ma Q."/>
            <person name="Ju M."/>
            <person name="Zhao R."/>
            <person name="Li G."/>
            <person name="Mu C."/>
            <person name="Tian Q."/>
            <person name="Mei H."/>
            <person name="Zhang T."/>
            <person name="Gao T."/>
            <person name="Zhang H."/>
        </authorList>
    </citation>
    <scope>NUCLEOTIDE SEQUENCE</scope>
    <source>
        <strain evidence="1">G01</strain>
    </source>
</reference>
<accession>A0AAW2MH36</accession>
<reference evidence="1" key="1">
    <citation type="submission" date="2020-06" db="EMBL/GenBank/DDBJ databases">
        <authorList>
            <person name="Li T."/>
            <person name="Hu X."/>
            <person name="Zhang T."/>
            <person name="Song X."/>
            <person name="Zhang H."/>
            <person name="Dai N."/>
            <person name="Sheng W."/>
            <person name="Hou X."/>
            <person name="Wei L."/>
        </authorList>
    </citation>
    <scope>NUCLEOTIDE SEQUENCE</scope>
    <source>
        <strain evidence="1">G01</strain>
        <tissue evidence="1">Leaf</tissue>
    </source>
</reference>
<organism evidence="1">
    <name type="scientific">Sesamum angustifolium</name>
    <dbReference type="NCBI Taxonomy" id="2727405"/>
    <lineage>
        <taxon>Eukaryota</taxon>
        <taxon>Viridiplantae</taxon>
        <taxon>Streptophyta</taxon>
        <taxon>Embryophyta</taxon>
        <taxon>Tracheophyta</taxon>
        <taxon>Spermatophyta</taxon>
        <taxon>Magnoliopsida</taxon>
        <taxon>eudicotyledons</taxon>
        <taxon>Gunneridae</taxon>
        <taxon>Pentapetalae</taxon>
        <taxon>asterids</taxon>
        <taxon>lamiids</taxon>
        <taxon>Lamiales</taxon>
        <taxon>Pedaliaceae</taxon>
        <taxon>Sesamum</taxon>
    </lineage>
</organism>
<sequence>MQDLLVFSSIPIHVIETEVSIIHGNISNFRWLNCHNLDAYCDLFAMTYVDEPSKGLKIQGQRVKNRSFTEDFWSTSSGDIGNSAFPSHRSISSSLNSKAKHVYSPFSVLKGFFFGIKQGSSGLEIKDLKSIYNHMNPN</sequence>
<evidence type="ECO:0000313" key="1">
    <source>
        <dbReference type="EMBL" id="KAL0330607.1"/>
    </source>
</evidence>